<sequence length="243" mass="26012">MSSCPLWLVFGGNAMVSADWLPFCEAALCMKDEGAASPCFLLVDYPGYGFNGGEPSPTAALESSQQALAKLLDDLGDQRPDSINLLGHSLGAAAASQLAAHLSRPDAPVQGGRLLLSSPFLSIDEMAAVLFGGLLPRWLLRVLVTHRWNNAETVPAAAAAGWQVSIVHPPSDEIVPFKHGQELHSSVRALGRECELLRPKGCGHNDVLFAALPSYVKLMGMSRLQVEPLAKQNCISTMWLDQS</sequence>
<proteinExistence type="predicted"/>
<gene>
    <name evidence="3" type="ORF">SPIL2461_LOCUS8046</name>
</gene>
<organism evidence="3 4">
    <name type="scientific">Symbiodinium pilosum</name>
    <name type="common">Dinoflagellate</name>
    <dbReference type="NCBI Taxonomy" id="2952"/>
    <lineage>
        <taxon>Eukaryota</taxon>
        <taxon>Sar</taxon>
        <taxon>Alveolata</taxon>
        <taxon>Dinophyceae</taxon>
        <taxon>Suessiales</taxon>
        <taxon>Symbiodiniaceae</taxon>
        <taxon>Symbiodinium</taxon>
    </lineage>
</organism>
<dbReference type="EMBL" id="CAJNIZ010013002">
    <property type="protein sequence ID" value="CAE7341424.1"/>
    <property type="molecule type" value="Genomic_DNA"/>
</dbReference>
<evidence type="ECO:0000259" key="2">
    <source>
        <dbReference type="Pfam" id="PF12697"/>
    </source>
</evidence>
<evidence type="ECO:0000313" key="3">
    <source>
        <dbReference type="EMBL" id="CAE7341424.1"/>
    </source>
</evidence>
<feature type="signal peptide" evidence="1">
    <location>
        <begin position="1"/>
        <end position="18"/>
    </location>
</feature>
<dbReference type="PANTHER" id="PTHR12277:SF81">
    <property type="entry name" value="PROTEIN ABHD13"/>
    <property type="match status" value="1"/>
</dbReference>
<protein>
    <recommendedName>
        <fullName evidence="2">AB hydrolase-1 domain-containing protein</fullName>
    </recommendedName>
</protein>
<keyword evidence="1" id="KW-0732">Signal</keyword>
<keyword evidence="4" id="KW-1185">Reference proteome</keyword>
<reference evidence="3" key="1">
    <citation type="submission" date="2021-02" db="EMBL/GenBank/DDBJ databases">
        <authorList>
            <person name="Dougan E. K."/>
            <person name="Rhodes N."/>
            <person name="Thang M."/>
            <person name="Chan C."/>
        </authorList>
    </citation>
    <scope>NUCLEOTIDE SEQUENCE</scope>
</reference>
<feature type="domain" description="AB hydrolase-1" evidence="2">
    <location>
        <begin position="15"/>
        <end position="170"/>
    </location>
</feature>
<dbReference type="InterPro" id="IPR000073">
    <property type="entry name" value="AB_hydrolase_1"/>
</dbReference>
<accession>A0A812P5R8</accession>
<dbReference type="Pfam" id="PF12697">
    <property type="entry name" value="Abhydrolase_6"/>
    <property type="match status" value="1"/>
</dbReference>
<comment type="caution">
    <text evidence="3">The sequence shown here is derived from an EMBL/GenBank/DDBJ whole genome shotgun (WGS) entry which is preliminary data.</text>
</comment>
<name>A0A812P5R8_SYMPI</name>
<dbReference type="Gene3D" id="3.40.50.1820">
    <property type="entry name" value="alpha/beta hydrolase"/>
    <property type="match status" value="1"/>
</dbReference>
<dbReference type="Proteomes" id="UP000649617">
    <property type="component" value="Unassembled WGS sequence"/>
</dbReference>
<dbReference type="PANTHER" id="PTHR12277">
    <property type="entry name" value="ALPHA/BETA HYDROLASE DOMAIN-CONTAINING PROTEIN"/>
    <property type="match status" value="1"/>
</dbReference>
<evidence type="ECO:0000256" key="1">
    <source>
        <dbReference type="SAM" id="SignalP"/>
    </source>
</evidence>
<evidence type="ECO:0000313" key="4">
    <source>
        <dbReference type="Proteomes" id="UP000649617"/>
    </source>
</evidence>
<feature type="chain" id="PRO_5032505782" description="AB hydrolase-1 domain-containing protein" evidence="1">
    <location>
        <begin position="19"/>
        <end position="243"/>
    </location>
</feature>
<dbReference type="OrthoDB" id="441341at2759"/>
<dbReference type="InterPro" id="IPR029058">
    <property type="entry name" value="AB_hydrolase_fold"/>
</dbReference>
<dbReference type="AlphaFoldDB" id="A0A812P5R8"/>
<dbReference type="SUPFAM" id="SSF53474">
    <property type="entry name" value="alpha/beta-Hydrolases"/>
    <property type="match status" value="1"/>
</dbReference>